<proteinExistence type="predicted"/>
<protein>
    <recommendedName>
        <fullName evidence="1">Aminoglycoside phosphotransferase domain-containing protein</fullName>
    </recommendedName>
</protein>
<dbReference type="InterPro" id="IPR002575">
    <property type="entry name" value="Aminoglycoside_PTrfase"/>
</dbReference>
<sequence>MMPFHFTKDYETPAQAAAAARHYGWLVTHAKPLQQPALTAVGSTRLTFEFIDGRHARREDLLHLAELLGDAHGAAWASELHRAQLDRPYAFRDVTLFKDFRPCREAALRKRLQQGFLPNTSALHAMLTLLERSAEGPAAFYKDCNPRNFLITEGGTVFSIDTDDLTLAPFGYDLAKLIATLIMTHGPIAPPDIAAALDGYNRAAARHDARLGTTSRERLGNFLALHAVLTAPYVGRHGYHYRWLHQHRRTQGPS</sequence>
<gene>
    <name evidence="2" type="ORF">Sliba_61950</name>
</gene>
<dbReference type="InterPro" id="IPR011009">
    <property type="entry name" value="Kinase-like_dom_sf"/>
</dbReference>
<dbReference type="Proteomes" id="UP000429552">
    <property type="component" value="Unassembled WGS sequence"/>
</dbReference>
<dbReference type="Gene3D" id="3.90.1200.10">
    <property type="match status" value="1"/>
</dbReference>
<dbReference type="SUPFAM" id="SSF56112">
    <property type="entry name" value="Protein kinase-like (PK-like)"/>
    <property type="match status" value="1"/>
</dbReference>
<accession>A0A640TSJ3</accession>
<dbReference type="AlphaFoldDB" id="A0A640TSJ3"/>
<dbReference type="Pfam" id="PF01636">
    <property type="entry name" value="APH"/>
    <property type="match status" value="1"/>
</dbReference>
<reference evidence="2 3" key="1">
    <citation type="submission" date="2019-12" db="EMBL/GenBank/DDBJ databases">
        <title>Whole genome shotgun sequence of Streptomyces libani subsp. libani NBRC 13452.</title>
        <authorList>
            <person name="Ichikawa N."/>
            <person name="Kimura A."/>
            <person name="Kitahashi Y."/>
            <person name="Komaki H."/>
            <person name="Tamura T."/>
        </authorList>
    </citation>
    <scope>NUCLEOTIDE SEQUENCE [LARGE SCALE GENOMIC DNA]</scope>
    <source>
        <strain evidence="2 3">NBRC 13452</strain>
    </source>
</reference>
<evidence type="ECO:0000313" key="2">
    <source>
        <dbReference type="EMBL" id="GFE25742.1"/>
    </source>
</evidence>
<organism evidence="2 3">
    <name type="scientific">Streptomyces nigrescens</name>
    <dbReference type="NCBI Taxonomy" id="1920"/>
    <lineage>
        <taxon>Bacteria</taxon>
        <taxon>Bacillati</taxon>
        <taxon>Actinomycetota</taxon>
        <taxon>Actinomycetes</taxon>
        <taxon>Kitasatosporales</taxon>
        <taxon>Streptomycetaceae</taxon>
        <taxon>Streptomyces</taxon>
    </lineage>
</organism>
<name>A0A640TSJ3_STRNI</name>
<feature type="domain" description="Aminoglycoside phosphotransferase" evidence="1">
    <location>
        <begin position="12"/>
        <end position="202"/>
    </location>
</feature>
<evidence type="ECO:0000259" key="1">
    <source>
        <dbReference type="Pfam" id="PF01636"/>
    </source>
</evidence>
<dbReference type="EMBL" id="BLIP01000002">
    <property type="protein sequence ID" value="GFE25742.1"/>
    <property type="molecule type" value="Genomic_DNA"/>
</dbReference>
<comment type="caution">
    <text evidence="2">The sequence shown here is derived from an EMBL/GenBank/DDBJ whole genome shotgun (WGS) entry which is preliminary data.</text>
</comment>
<evidence type="ECO:0000313" key="3">
    <source>
        <dbReference type="Proteomes" id="UP000429552"/>
    </source>
</evidence>